<dbReference type="InterPro" id="IPR036068">
    <property type="entry name" value="Nicotinate_pribotase-like_C"/>
</dbReference>
<evidence type="ECO:0000256" key="2">
    <source>
        <dbReference type="ARBA" id="ARBA00010897"/>
    </source>
</evidence>
<gene>
    <name evidence="8" type="ORF">EY666_18865</name>
</gene>
<dbReference type="GO" id="GO:0005829">
    <property type="term" value="C:cytosol"/>
    <property type="evidence" value="ECO:0007669"/>
    <property type="project" value="TreeGrafter"/>
</dbReference>
<dbReference type="SUPFAM" id="SSF51690">
    <property type="entry name" value="Nicotinate/Quinolinate PRTase C-terminal domain-like"/>
    <property type="match status" value="1"/>
</dbReference>
<evidence type="ECO:0000259" key="7">
    <source>
        <dbReference type="Pfam" id="PF17767"/>
    </source>
</evidence>
<keyword evidence="8" id="KW-0328">Glycosyltransferase</keyword>
<evidence type="ECO:0000256" key="6">
    <source>
        <dbReference type="ARBA" id="ARBA00022642"/>
    </source>
</evidence>
<dbReference type="Pfam" id="PF17767">
    <property type="entry name" value="NAPRTase_N"/>
    <property type="match status" value="1"/>
</dbReference>
<keyword evidence="8" id="KW-0808">Transferase</keyword>
<comment type="similarity">
    <text evidence="2">Belongs to the NAPRTase family.</text>
</comment>
<evidence type="ECO:0000313" key="9">
    <source>
        <dbReference type="Proteomes" id="UP000305511"/>
    </source>
</evidence>
<dbReference type="InterPro" id="IPR007229">
    <property type="entry name" value="Nic_PRibTrfase-Fam"/>
</dbReference>
<dbReference type="EMBL" id="SIYF01000683">
    <property type="protein sequence ID" value="TKK59724.1"/>
    <property type="molecule type" value="Genomic_DNA"/>
</dbReference>
<dbReference type="AlphaFoldDB" id="A0A4U3KEY0"/>
<protein>
    <recommendedName>
        <fullName evidence="3">nicotinate phosphoribosyltransferase</fullName>
        <ecNumber evidence="3">6.3.4.21</ecNumber>
    </recommendedName>
</protein>
<comment type="caution">
    <text evidence="8">The sequence shown here is derived from an EMBL/GenBank/DDBJ whole genome shotgun (WGS) entry which is preliminary data.</text>
</comment>
<evidence type="ECO:0000256" key="3">
    <source>
        <dbReference type="ARBA" id="ARBA00013236"/>
    </source>
</evidence>
<reference evidence="8 9" key="1">
    <citation type="submission" date="2019-02" db="EMBL/GenBank/DDBJ databases">
        <title>Bacteria dissemination in different level of health care in South Africa: the effectiveness of infections prevention and control.</title>
        <authorList>
            <person name="Shobo C."/>
            <person name="Amoako D.G."/>
            <person name="Allam M."/>
            <person name="Ismail A."/>
            <person name="Bester L.A."/>
            <person name="Essack S.Y."/>
        </authorList>
    </citation>
    <scope>NUCLEOTIDE SEQUENCE [LARGE SCALE GENOMIC DNA]</scope>
    <source>
        <strain evidence="8 9">2SIL2</strain>
    </source>
</reference>
<proteinExistence type="inferred from homology"/>
<sequence>MDYTYADDSLTLHTDMYQINMMQTYWELGRADLHAVFECYFREMPFNHGYAIFAGLERLVNYLENLTFTESDIAYLREVEEYPEDFLTYLANFEFKCTVRSALEGDLVFNNEPLIQIEGPLAQCQLVETALLNMVNFQTLIATKAARIKSVIGDDPLLEFGTRR</sequence>
<evidence type="ECO:0000256" key="1">
    <source>
        <dbReference type="ARBA" id="ARBA00004952"/>
    </source>
</evidence>
<dbReference type="PANTHER" id="PTHR11098:SF1">
    <property type="entry name" value="NICOTINATE PHOSPHORIBOSYLTRANSFERASE"/>
    <property type="match status" value="1"/>
</dbReference>
<evidence type="ECO:0000313" key="8">
    <source>
        <dbReference type="EMBL" id="TKK59724.1"/>
    </source>
</evidence>
<evidence type="ECO:0000256" key="5">
    <source>
        <dbReference type="ARBA" id="ARBA00022598"/>
    </source>
</evidence>
<dbReference type="UniPathway" id="UPA00253">
    <property type="reaction ID" value="UER00457"/>
</dbReference>
<dbReference type="GO" id="GO:0016757">
    <property type="term" value="F:glycosyltransferase activity"/>
    <property type="evidence" value="ECO:0007669"/>
    <property type="project" value="UniProtKB-KW"/>
</dbReference>
<keyword evidence="4" id="KW-0597">Phosphoprotein</keyword>
<accession>A0A4U3KEY0</accession>
<keyword evidence="6" id="KW-0662">Pyridine nucleotide biosynthesis</keyword>
<name>A0A4U3KEY0_ENTFL</name>
<evidence type="ECO:0000256" key="4">
    <source>
        <dbReference type="ARBA" id="ARBA00022553"/>
    </source>
</evidence>
<dbReference type="PANTHER" id="PTHR11098">
    <property type="entry name" value="NICOTINATE PHOSPHORIBOSYLTRANSFERASE"/>
    <property type="match status" value="1"/>
</dbReference>
<organism evidence="8 9">
    <name type="scientific">Enterococcus faecalis</name>
    <name type="common">Streptococcus faecalis</name>
    <dbReference type="NCBI Taxonomy" id="1351"/>
    <lineage>
        <taxon>Bacteria</taxon>
        <taxon>Bacillati</taxon>
        <taxon>Bacillota</taxon>
        <taxon>Bacilli</taxon>
        <taxon>Lactobacillales</taxon>
        <taxon>Enterococcaceae</taxon>
        <taxon>Enterococcus</taxon>
    </lineage>
</organism>
<dbReference type="InterPro" id="IPR040727">
    <property type="entry name" value="NAPRTase_N"/>
</dbReference>
<comment type="pathway">
    <text evidence="1">Cofactor biosynthesis; NAD(+) biosynthesis; nicotinate D-ribonucleotide from nicotinate: step 1/1.</text>
</comment>
<dbReference type="Proteomes" id="UP000305511">
    <property type="component" value="Unassembled WGS sequence"/>
</dbReference>
<feature type="non-terminal residue" evidence="8">
    <location>
        <position position="164"/>
    </location>
</feature>
<dbReference type="SUPFAM" id="SSF54675">
    <property type="entry name" value="Nicotinate/Quinolinate PRTase N-terminal domain-like"/>
    <property type="match status" value="1"/>
</dbReference>
<keyword evidence="5" id="KW-0436">Ligase</keyword>
<dbReference type="EC" id="6.3.4.21" evidence="3"/>
<dbReference type="GO" id="GO:0004516">
    <property type="term" value="F:nicotinate phosphoribosyltransferase activity"/>
    <property type="evidence" value="ECO:0007669"/>
    <property type="project" value="UniProtKB-EC"/>
</dbReference>
<dbReference type="Gene3D" id="3.20.140.10">
    <property type="entry name" value="nicotinate phosphoribosyltransferase"/>
    <property type="match status" value="1"/>
</dbReference>
<dbReference type="GO" id="GO:0034355">
    <property type="term" value="P:NAD+ biosynthetic process via the salvage pathway"/>
    <property type="evidence" value="ECO:0007669"/>
    <property type="project" value="TreeGrafter"/>
</dbReference>
<feature type="domain" description="Nicotinate phosphoribosyltransferase N-terminal" evidence="7">
    <location>
        <begin position="12"/>
        <end position="136"/>
    </location>
</feature>